<sequence length="37" mass="3917">MVAPVAESNVFEIGFITYFKDTGIRIVAALKCPSGGN</sequence>
<reference evidence="1 2" key="1">
    <citation type="journal article" date="2008" name="Proc. Natl. Acad. Sci. U.S.A.">
        <title>Niche adaptation and genome expansion in the chlorophyll d-producing cyanobacterium Acaryochloris marina.</title>
        <authorList>
            <person name="Swingley W.D."/>
            <person name="Chen M."/>
            <person name="Cheung P.C."/>
            <person name="Conrad A.L."/>
            <person name="Dejesa L.C."/>
            <person name="Hao J."/>
            <person name="Honchak B.M."/>
            <person name="Karbach L.E."/>
            <person name="Kurdoglu A."/>
            <person name="Lahiri S."/>
            <person name="Mastrian S.D."/>
            <person name="Miyashita H."/>
            <person name="Page L."/>
            <person name="Ramakrishna P."/>
            <person name="Satoh S."/>
            <person name="Sattley W.M."/>
            <person name="Shimada Y."/>
            <person name="Taylor H.L."/>
            <person name="Tomo T."/>
            <person name="Tsuchiya T."/>
            <person name="Wang Z.T."/>
            <person name="Raymond J."/>
            <person name="Mimuro M."/>
            <person name="Blankenship R.E."/>
            <person name="Touchman J.W."/>
        </authorList>
    </citation>
    <scope>NUCLEOTIDE SEQUENCE [LARGE SCALE GENOMIC DNA]</scope>
    <source>
        <strain evidence="2">MBIC 11017</strain>
    </source>
</reference>
<name>B0C2F6_ACAM1</name>
<accession>B0C2F6</accession>
<evidence type="ECO:0000313" key="1">
    <source>
        <dbReference type="EMBL" id="ABW29746.1"/>
    </source>
</evidence>
<dbReference type="KEGG" id="amr:AM1_4775"/>
<organism evidence="1 2">
    <name type="scientific">Acaryochloris marina (strain MBIC 11017)</name>
    <dbReference type="NCBI Taxonomy" id="329726"/>
    <lineage>
        <taxon>Bacteria</taxon>
        <taxon>Bacillati</taxon>
        <taxon>Cyanobacteriota</taxon>
        <taxon>Cyanophyceae</taxon>
        <taxon>Acaryochloridales</taxon>
        <taxon>Acaryochloridaceae</taxon>
        <taxon>Acaryochloris</taxon>
    </lineage>
</organism>
<dbReference type="EMBL" id="CP000828">
    <property type="protein sequence ID" value="ABW29746.1"/>
    <property type="molecule type" value="Genomic_DNA"/>
</dbReference>
<gene>
    <name evidence="1" type="ordered locus">AM1_4775</name>
</gene>
<dbReference type="AlphaFoldDB" id="B0C2F6"/>
<keyword evidence="2" id="KW-1185">Reference proteome</keyword>
<evidence type="ECO:0000313" key="2">
    <source>
        <dbReference type="Proteomes" id="UP000000268"/>
    </source>
</evidence>
<protein>
    <submittedName>
        <fullName evidence="1">Uncharacterized protein</fullName>
    </submittedName>
</protein>
<dbReference type="HOGENOM" id="CLU_3338750_0_0_3"/>
<proteinExistence type="predicted"/>
<dbReference type="Proteomes" id="UP000000268">
    <property type="component" value="Chromosome"/>
</dbReference>